<feature type="transmembrane region" description="Helical" evidence="1">
    <location>
        <begin position="12"/>
        <end position="33"/>
    </location>
</feature>
<dbReference type="Proteomes" id="UP000192656">
    <property type="component" value="Unassembled WGS sequence"/>
</dbReference>
<protein>
    <submittedName>
        <fullName evidence="2">Uncharacterized protein</fullName>
    </submittedName>
</protein>
<name>A0A1W2BBF7_9HYPH</name>
<accession>A0A1W2BBF7</accession>
<sequence length="202" mass="23445">MRMFKIDDLKSFAKKTFGFFVYCVPGFIIGYLFSASEPIAFAQLSATASIAAFAALIAYRQYDTARKKYFFDLYEKRNQAVQSLMHHWKKIVTNQESKETLHREWFFVRVQFNALFDVDITRPVDALHHIWRYGTIAGMEGDESEQKEALFEQIFMNLNRYIVFSEPFDPGKPIIGYSEALASVRRHKEAGSPIVEWPAKSD</sequence>
<proteinExistence type="predicted"/>
<keyword evidence="3" id="KW-1185">Reference proteome</keyword>
<keyword evidence="1" id="KW-0472">Membrane</keyword>
<keyword evidence="1" id="KW-1133">Transmembrane helix</keyword>
<gene>
    <name evidence="2" type="ORF">SAMN06297251_10626</name>
</gene>
<dbReference type="EMBL" id="FWXR01000006">
    <property type="protein sequence ID" value="SMC70246.1"/>
    <property type="molecule type" value="Genomic_DNA"/>
</dbReference>
<organism evidence="2 3">
    <name type="scientific">Fulvimarina manganoxydans</name>
    <dbReference type="NCBI Taxonomy" id="937218"/>
    <lineage>
        <taxon>Bacteria</taxon>
        <taxon>Pseudomonadati</taxon>
        <taxon>Pseudomonadota</taxon>
        <taxon>Alphaproteobacteria</taxon>
        <taxon>Hyphomicrobiales</taxon>
        <taxon>Aurantimonadaceae</taxon>
        <taxon>Fulvimarina</taxon>
    </lineage>
</organism>
<evidence type="ECO:0000313" key="3">
    <source>
        <dbReference type="Proteomes" id="UP000192656"/>
    </source>
</evidence>
<dbReference type="RefSeq" id="WP_170923215.1">
    <property type="nucleotide sequence ID" value="NZ_FWXR01000006.1"/>
</dbReference>
<dbReference type="AlphaFoldDB" id="A0A1W2BBF7"/>
<feature type="transmembrane region" description="Helical" evidence="1">
    <location>
        <begin position="39"/>
        <end position="59"/>
    </location>
</feature>
<keyword evidence="1" id="KW-0812">Transmembrane</keyword>
<reference evidence="2 3" key="1">
    <citation type="submission" date="2017-04" db="EMBL/GenBank/DDBJ databases">
        <authorList>
            <person name="Afonso C.L."/>
            <person name="Miller P.J."/>
            <person name="Scott M.A."/>
            <person name="Spackman E."/>
            <person name="Goraichik I."/>
            <person name="Dimitrov K.M."/>
            <person name="Suarez D.L."/>
            <person name="Swayne D.E."/>
        </authorList>
    </citation>
    <scope>NUCLEOTIDE SEQUENCE [LARGE SCALE GENOMIC DNA]</scope>
    <source>
        <strain evidence="2 3">CGMCC 1.10972</strain>
    </source>
</reference>
<evidence type="ECO:0000256" key="1">
    <source>
        <dbReference type="SAM" id="Phobius"/>
    </source>
</evidence>
<evidence type="ECO:0000313" key="2">
    <source>
        <dbReference type="EMBL" id="SMC70246.1"/>
    </source>
</evidence>